<feature type="compositionally biased region" description="Low complexity" evidence="1">
    <location>
        <begin position="89"/>
        <end position="109"/>
    </location>
</feature>
<feature type="compositionally biased region" description="Acidic residues" evidence="1">
    <location>
        <begin position="209"/>
        <end position="218"/>
    </location>
</feature>
<protein>
    <submittedName>
        <fullName evidence="2">Uncharacterized protein</fullName>
    </submittedName>
</protein>
<name>A0A9W7DWC8_9STRA</name>
<gene>
    <name evidence="2" type="ORF">TrRE_jg4267</name>
</gene>
<accession>A0A9W7DWC8</accession>
<proteinExistence type="predicted"/>
<dbReference type="AlphaFoldDB" id="A0A9W7DWC8"/>
<reference evidence="2" key="1">
    <citation type="submission" date="2022-07" db="EMBL/GenBank/DDBJ databases">
        <title>Genome analysis of Parmales, a sister group of diatoms, reveals the evolutionary specialization of diatoms from phago-mixotrophs to photoautotrophs.</title>
        <authorList>
            <person name="Ban H."/>
            <person name="Sato S."/>
            <person name="Yoshikawa S."/>
            <person name="Kazumasa Y."/>
            <person name="Nakamura Y."/>
            <person name="Ichinomiya M."/>
            <person name="Saitoh K."/>
            <person name="Sato N."/>
            <person name="Blanc-Mathieu R."/>
            <person name="Endo H."/>
            <person name="Kuwata A."/>
            <person name="Ogata H."/>
        </authorList>
    </citation>
    <scope>NUCLEOTIDE SEQUENCE</scope>
</reference>
<evidence type="ECO:0000313" key="3">
    <source>
        <dbReference type="Proteomes" id="UP001165082"/>
    </source>
</evidence>
<feature type="region of interest" description="Disordered" evidence="1">
    <location>
        <begin position="89"/>
        <end position="119"/>
    </location>
</feature>
<dbReference type="OrthoDB" id="200433at2759"/>
<dbReference type="Proteomes" id="UP001165082">
    <property type="component" value="Unassembled WGS sequence"/>
</dbReference>
<feature type="compositionally biased region" description="Basic residues" evidence="1">
    <location>
        <begin position="223"/>
        <end position="234"/>
    </location>
</feature>
<dbReference type="EMBL" id="BRXZ01000914">
    <property type="protein sequence ID" value="GMH57333.1"/>
    <property type="molecule type" value="Genomic_DNA"/>
</dbReference>
<comment type="caution">
    <text evidence="2">The sequence shown here is derived from an EMBL/GenBank/DDBJ whole genome shotgun (WGS) entry which is preliminary data.</text>
</comment>
<evidence type="ECO:0000313" key="2">
    <source>
        <dbReference type="EMBL" id="GMH57333.1"/>
    </source>
</evidence>
<sequence>MQNSDKSTEQKDVVGYLLKYSPAAAQKRIDKVFKSNRKRRDGPKKERRRRTLDSLPSAQTPSPVALEKLQDNIDSLDNALANISSLSKSSPVLDPLVSSPSSVVSSEPPSQEKKPVLKRRSSFTKRIMSLFSKKEEEVDQDIDLTRGPSTLNSMAKKDTSKRLSFSGKSAMANVSSAKGIDLSNGAMEFGADTPIEVLAALASLHKDEGEEGGDADISLEERRKKRRARRRRSI</sequence>
<feature type="compositionally biased region" description="Basic residues" evidence="1">
    <location>
        <begin position="34"/>
        <end position="50"/>
    </location>
</feature>
<feature type="region of interest" description="Disordered" evidence="1">
    <location>
        <begin position="29"/>
        <end position="65"/>
    </location>
</feature>
<evidence type="ECO:0000256" key="1">
    <source>
        <dbReference type="SAM" id="MobiDB-lite"/>
    </source>
</evidence>
<keyword evidence="3" id="KW-1185">Reference proteome</keyword>
<organism evidence="2 3">
    <name type="scientific">Triparma retinervis</name>
    <dbReference type="NCBI Taxonomy" id="2557542"/>
    <lineage>
        <taxon>Eukaryota</taxon>
        <taxon>Sar</taxon>
        <taxon>Stramenopiles</taxon>
        <taxon>Ochrophyta</taxon>
        <taxon>Bolidophyceae</taxon>
        <taxon>Parmales</taxon>
        <taxon>Triparmaceae</taxon>
        <taxon>Triparma</taxon>
    </lineage>
</organism>
<feature type="region of interest" description="Disordered" evidence="1">
    <location>
        <begin position="207"/>
        <end position="234"/>
    </location>
</feature>